<keyword evidence="5 8" id="KW-1133">Transmembrane helix</keyword>
<dbReference type="RefSeq" id="WP_043583988.1">
    <property type="nucleotide sequence ID" value="NZ_QWEC01000149.1"/>
</dbReference>
<keyword evidence="3" id="KW-1003">Cell membrane</keyword>
<dbReference type="InterPro" id="IPR051125">
    <property type="entry name" value="ABC-4/HrtB_transporter"/>
</dbReference>
<dbReference type="EMBL" id="QWEC01000149">
    <property type="protein sequence ID" value="RII96732.1"/>
    <property type="molecule type" value="Genomic_DNA"/>
</dbReference>
<accession>A0A399NRD8</accession>
<evidence type="ECO:0000256" key="7">
    <source>
        <dbReference type="ARBA" id="ARBA00038076"/>
    </source>
</evidence>
<dbReference type="Pfam" id="PF02687">
    <property type="entry name" value="FtsX"/>
    <property type="match status" value="1"/>
</dbReference>
<reference evidence="11 12" key="1">
    <citation type="submission" date="2018-08" db="EMBL/GenBank/DDBJ databases">
        <title>Genome Sequence of Clavibacter michiganensis Subspecies type strains, and the Atypical Peach-Colored Strains Isolated from Tomato.</title>
        <authorList>
            <person name="Osdaghi E."/>
            <person name="Portier P."/>
            <person name="Briand M."/>
            <person name="Jacques M.-A."/>
        </authorList>
    </citation>
    <scope>NUCLEOTIDE SEQUENCE [LARGE SCALE GENOMIC DNA]</scope>
    <source>
        <strain evidence="11 12">CFBP 7493</strain>
    </source>
</reference>
<evidence type="ECO:0000259" key="9">
    <source>
        <dbReference type="Pfam" id="PF02687"/>
    </source>
</evidence>
<comment type="similarity">
    <text evidence="7">Belongs to the ABC-4 integral membrane protein family.</text>
</comment>
<comment type="subcellular location">
    <subcellularLocation>
        <location evidence="1">Cell membrane</location>
        <topology evidence="1">Multi-pass membrane protein</topology>
    </subcellularLocation>
</comment>
<evidence type="ECO:0000256" key="4">
    <source>
        <dbReference type="ARBA" id="ARBA00022692"/>
    </source>
</evidence>
<dbReference type="AlphaFoldDB" id="A0A399NRD8"/>
<keyword evidence="6 8" id="KW-0472">Membrane</keyword>
<feature type="domain" description="ABC3 transporter permease C-terminal" evidence="9">
    <location>
        <begin position="246"/>
        <end position="357"/>
    </location>
</feature>
<dbReference type="InterPro" id="IPR003838">
    <property type="entry name" value="ABC3_permease_C"/>
</dbReference>
<evidence type="ECO:0000313" key="11">
    <source>
        <dbReference type="EMBL" id="RII96732.1"/>
    </source>
</evidence>
<comment type="caution">
    <text evidence="11">The sequence shown here is derived from an EMBL/GenBank/DDBJ whole genome shotgun (WGS) entry which is preliminary data.</text>
</comment>
<evidence type="ECO:0000256" key="6">
    <source>
        <dbReference type="ARBA" id="ARBA00023136"/>
    </source>
</evidence>
<evidence type="ECO:0000256" key="1">
    <source>
        <dbReference type="ARBA" id="ARBA00004651"/>
    </source>
</evidence>
<organism evidence="11 12">
    <name type="scientific">Clavibacter michiganensis</name>
    <dbReference type="NCBI Taxonomy" id="28447"/>
    <lineage>
        <taxon>Bacteria</taxon>
        <taxon>Bacillati</taxon>
        <taxon>Actinomycetota</taxon>
        <taxon>Actinomycetes</taxon>
        <taxon>Micrococcales</taxon>
        <taxon>Microbacteriaceae</taxon>
        <taxon>Clavibacter</taxon>
    </lineage>
</organism>
<feature type="domain" description="MacB-like periplasmic core" evidence="10">
    <location>
        <begin position="18"/>
        <end position="215"/>
    </location>
</feature>
<dbReference type="Pfam" id="PF12704">
    <property type="entry name" value="MacB_PCD"/>
    <property type="match status" value="1"/>
</dbReference>
<name>A0A399NRD8_9MICO</name>
<sequence>MFVAWRDLRFARGRFVLIGAVVALITLLVGFLAGLTGGLAAQDVSAVLGLPGDRLVLAQTDSGQPSFSQSSLDDATVAAWRGTAGVTAVTPIGIAQGRATGAGAAGGAGADAVAVALFGVPHGAPSSTVTALAPTADDEVGLSSEAARALHAAVGDRITIAGAAYDVASIGGDASYSHTPVVALTPNAWADADQRLGGDGDATVLAVSGSPDWAAAASASRTSASPALASLGALETFKSEIGSLALMIAMLFGVSALVVGAFFTVWTMQRAGDIAVLKALGASDASLIRDALGQALVVLVLGIGVGMAVVVGLGALAGGTIPFLLSPLTTLLPAAAMAVLGLAGAAVALRTVTHADPLTALGSNR</sequence>
<dbReference type="GO" id="GO:0005886">
    <property type="term" value="C:plasma membrane"/>
    <property type="evidence" value="ECO:0007669"/>
    <property type="project" value="UniProtKB-SubCell"/>
</dbReference>
<evidence type="ECO:0000256" key="3">
    <source>
        <dbReference type="ARBA" id="ARBA00022475"/>
    </source>
</evidence>
<dbReference type="PANTHER" id="PTHR43738:SF1">
    <property type="entry name" value="HEMIN TRANSPORT SYSTEM PERMEASE PROTEIN HRTB-RELATED"/>
    <property type="match status" value="1"/>
</dbReference>
<gene>
    <name evidence="11" type="ORF">DZF96_10255</name>
</gene>
<feature type="transmembrane region" description="Helical" evidence="8">
    <location>
        <begin position="331"/>
        <end position="349"/>
    </location>
</feature>
<evidence type="ECO:0000256" key="8">
    <source>
        <dbReference type="SAM" id="Phobius"/>
    </source>
</evidence>
<dbReference type="PANTHER" id="PTHR43738">
    <property type="entry name" value="ABC TRANSPORTER, MEMBRANE PROTEIN"/>
    <property type="match status" value="1"/>
</dbReference>
<dbReference type="Proteomes" id="UP000266298">
    <property type="component" value="Unassembled WGS sequence"/>
</dbReference>
<feature type="transmembrane region" description="Helical" evidence="8">
    <location>
        <begin position="244"/>
        <end position="268"/>
    </location>
</feature>
<evidence type="ECO:0000256" key="5">
    <source>
        <dbReference type="ARBA" id="ARBA00022989"/>
    </source>
</evidence>
<evidence type="ECO:0000259" key="10">
    <source>
        <dbReference type="Pfam" id="PF12704"/>
    </source>
</evidence>
<protein>
    <submittedName>
        <fullName evidence="11">ABC transporter permease</fullName>
    </submittedName>
</protein>
<evidence type="ECO:0000313" key="12">
    <source>
        <dbReference type="Proteomes" id="UP000266298"/>
    </source>
</evidence>
<proteinExistence type="inferred from homology"/>
<keyword evidence="2" id="KW-0813">Transport</keyword>
<keyword evidence="4 8" id="KW-0812">Transmembrane</keyword>
<dbReference type="InterPro" id="IPR025857">
    <property type="entry name" value="MacB_PCD"/>
</dbReference>
<evidence type="ECO:0000256" key="2">
    <source>
        <dbReference type="ARBA" id="ARBA00022448"/>
    </source>
</evidence>
<feature type="transmembrane region" description="Helical" evidence="8">
    <location>
        <begin position="296"/>
        <end position="325"/>
    </location>
</feature>